<sequence length="143" mass="15628">MNSFLRISEAAALALHTMGLLATDPERVFANKELAAGFQASEAHLAKVMQRLTKAGLVHSRRGPKGGFSLATDPERTSLLEVYEAAEGPMEISHCLFGQPVCRNGCIMGGFLEGISRQVIEYLKKTKLSEISPILKNQIRKDT</sequence>
<dbReference type="PROSITE" id="PS01332">
    <property type="entry name" value="HTH_RRF2_1"/>
    <property type="match status" value="1"/>
</dbReference>
<dbReference type="NCBIfam" id="TIGR00738">
    <property type="entry name" value="rrf2_super"/>
    <property type="match status" value="1"/>
</dbReference>
<dbReference type="GO" id="GO:0005829">
    <property type="term" value="C:cytosol"/>
    <property type="evidence" value="ECO:0007669"/>
    <property type="project" value="TreeGrafter"/>
</dbReference>
<dbReference type="PANTHER" id="PTHR33221">
    <property type="entry name" value="WINGED HELIX-TURN-HELIX TRANSCRIPTIONAL REGULATOR, RRF2 FAMILY"/>
    <property type="match status" value="1"/>
</dbReference>
<dbReference type="InterPro" id="IPR030489">
    <property type="entry name" value="TR_Rrf2-type_CS"/>
</dbReference>
<evidence type="ECO:0000313" key="2">
    <source>
        <dbReference type="Proteomes" id="UP000032233"/>
    </source>
</evidence>
<dbReference type="Gene3D" id="1.10.10.10">
    <property type="entry name" value="Winged helix-like DNA-binding domain superfamily/Winged helix DNA-binding domain"/>
    <property type="match status" value="1"/>
</dbReference>
<proteinExistence type="predicted"/>
<dbReference type="EMBL" id="AZAC01000034">
    <property type="protein sequence ID" value="KIX12189.1"/>
    <property type="molecule type" value="Genomic_DNA"/>
</dbReference>
<comment type="caution">
    <text evidence="1">The sequence shown here is derived from an EMBL/GenBank/DDBJ whole genome shotgun (WGS) entry which is preliminary data.</text>
</comment>
<dbReference type="InterPro" id="IPR036390">
    <property type="entry name" value="WH_DNA-bd_sf"/>
</dbReference>
<dbReference type="InParanoid" id="A0A0D2J1U0"/>
<dbReference type="OrthoDB" id="9800519at2"/>
<dbReference type="InterPro" id="IPR000944">
    <property type="entry name" value="Tscrpt_reg_Rrf2"/>
</dbReference>
<organism evidence="1 2">
    <name type="scientific">Dethiosulfatarculus sandiegensis</name>
    <dbReference type="NCBI Taxonomy" id="1429043"/>
    <lineage>
        <taxon>Bacteria</taxon>
        <taxon>Pseudomonadati</taxon>
        <taxon>Thermodesulfobacteriota</taxon>
        <taxon>Desulfarculia</taxon>
        <taxon>Desulfarculales</taxon>
        <taxon>Desulfarculaceae</taxon>
        <taxon>Dethiosulfatarculus</taxon>
    </lineage>
</organism>
<dbReference type="Proteomes" id="UP000032233">
    <property type="component" value="Unassembled WGS sequence"/>
</dbReference>
<name>A0A0D2J1U0_9BACT</name>
<dbReference type="PANTHER" id="PTHR33221:SF9">
    <property type="entry name" value="RRF2 FAMILY PROTEIN"/>
    <property type="match status" value="1"/>
</dbReference>
<evidence type="ECO:0000313" key="1">
    <source>
        <dbReference type="EMBL" id="KIX12189.1"/>
    </source>
</evidence>
<dbReference type="Pfam" id="PF02082">
    <property type="entry name" value="Rrf2"/>
    <property type="match status" value="1"/>
</dbReference>
<keyword evidence="2" id="KW-1185">Reference proteome</keyword>
<reference evidence="1 2" key="1">
    <citation type="submission" date="2013-11" db="EMBL/GenBank/DDBJ databases">
        <title>Metagenomic analysis of a methanogenic consortium involved in long chain n-alkane degradation.</title>
        <authorList>
            <person name="Davidova I.A."/>
            <person name="Callaghan A.V."/>
            <person name="Wawrik B."/>
            <person name="Pruitt S."/>
            <person name="Marks C."/>
            <person name="Duncan K.E."/>
            <person name="Suflita J.M."/>
        </authorList>
    </citation>
    <scope>NUCLEOTIDE SEQUENCE [LARGE SCALE GENOMIC DNA]</scope>
    <source>
        <strain evidence="1 2">SPR</strain>
    </source>
</reference>
<dbReference type="GO" id="GO:0003700">
    <property type="term" value="F:DNA-binding transcription factor activity"/>
    <property type="evidence" value="ECO:0007669"/>
    <property type="project" value="TreeGrafter"/>
</dbReference>
<gene>
    <name evidence="1" type="ORF">X474_20690</name>
</gene>
<dbReference type="SUPFAM" id="SSF46785">
    <property type="entry name" value="Winged helix' DNA-binding domain"/>
    <property type="match status" value="1"/>
</dbReference>
<dbReference type="AlphaFoldDB" id="A0A0D2J1U0"/>
<dbReference type="RefSeq" id="WP_044351003.1">
    <property type="nucleotide sequence ID" value="NZ_AZAC01000034.1"/>
</dbReference>
<protein>
    <submittedName>
        <fullName evidence="1">Rrf2 family transcriptional regulator</fullName>
    </submittedName>
</protein>
<dbReference type="InterPro" id="IPR036388">
    <property type="entry name" value="WH-like_DNA-bd_sf"/>
</dbReference>
<dbReference type="PROSITE" id="PS51197">
    <property type="entry name" value="HTH_RRF2_2"/>
    <property type="match status" value="1"/>
</dbReference>
<dbReference type="STRING" id="1429043.X474_20690"/>
<accession>A0A0D2J1U0</accession>